<evidence type="ECO:0000313" key="4">
    <source>
        <dbReference type="Proteomes" id="UP000431269"/>
    </source>
</evidence>
<dbReference type="SUPFAM" id="SSF64005">
    <property type="entry name" value="Undecaprenyl diphosphate synthase"/>
    <property type="match status" value="1"/>
</dbReference>
<sequence>MSLMAQPSPDSAQASPPAHIAIIMDGNGRWAKQRSRPRTFGHSEGVEALRRTVEAAGDLGVRYLTVFGFSTENWRRPVEEVNALFDLLRLYVARDLDKLAREGVRVRVIGERNGLQSDIAAIIENAEAKTRHNDKLNLTIAFNYGGQDEIARAARRLAEDVAAGKLAPADVDHARFESYLDTADMPAPDMLIRTSGETRLSNFMLWQAAYTELVFVDVLWPDFNKAALEAAIGQFHRRDRRFGGSEPEPV</sequence>
<gene>
    <name evidence="3" type="primary">uppS</name>
    <name evidence="3" type="ORF">DSM104635_02053</name>
</gene>
<feature type="binding site" evidence="2">
    <location>
        <position position="193"/>
    </location>
    <ligand>
        <name>substrate</name>
    </ligand>
</feature>
<dbReference type="RefSeq" id="WP_158766091.1">
    <property type="nucleotide sequence ID" value="NZ_CP047045.1"/>
</dbReference>
<comment type="function">
    <text evidence="2">Catalyzes the condensation of isopentenyl diphosphate (IPP) with allylic pyrophosphates generating different type of terpenoids.</text>
</comment>
<feature type="binding site" evidence="2">
    <location>
        <position position="38"/>
    </location>
    <ligand>
        <name>substrate</name>
    </ligand>
</feature>
<feature type="active site" description="Proton acceptor" evidence="2">
    <location>
        <position position="73"/>
    </location>
</feature>
<feature type="binding site" evidence="2">
    <location>
        <begin position="199"/>
        <end position="201"/>
    </location>
    <ligand>
        <name>substrate</name>
    </ligand>
</feature>
<dbReference type="GO" id="GO:0016094">
    <property type="term" value="P:polyprenol biosynthetic process"/>
    <property type="evidence" value="ECO:0007669"/>
    <property type="project" value="TreeGrafter"/>
</dbReference>
<feature type="binding site" evidence="2">
    <location>
        <position position="76"/>
    </location>
    <ligand>
        <name>substrate</name>
    </ligand>
</feature>
<dbReference type="Proteomes" id="UP000431269">
    <property type="component" value="Chromosome"/>
</dbReference>
<dbReference type="FunFam" id="3.40.1180.10:FF:000001">
    <property type="entry name" value="(2E,6E)-farnesyl-diphosphate-specific ditrans,polycis-undecaprenyl-diphosphate synthase"/>
    <property type="match status" value="1"/>
</dbReference>
<evidence type="ECO:0000313" key="3">
    <source>
        <dbReference type="EMBL" id="QGZ95209.1"/>
    </source>
</evidence>
<evidence type="ECO:0000256" key="2">
    <source>
        <dbReference type="HAMAP-Rule" id="MF_01139"/>
    </source>
</evidence>
<dbReference type="PANTHER" id="PTHR10291:SF0">
    <property type="entry name" value="DEHYDRODOLICHYL DIPHOSPHATE SYNTHASE 2"/>
    <property type="match status" value="1"/>
</dbReference>
<dbReference type="CDD" id="cd00475">
    <property type="entry name" value="Cis_IPPS"/>
    <property type="match status" value="1"/>
</dbReference>
<feature type="binding site" evidence="2">
    <location>
        <position position="25"/>
    </location>
    <ligand>
        <name>Mg(2+)</name>
        <dbReference type="ChEBI" id="CHEBI:18420"/>
    </ligand>
</feature>
<dbReference type="GO" id="GO:0005829">
    <property type="term" value="C:cytosol"/>
    <property type="evidence" value="ECO:0007669"/>
    <property type="project" value="TreeGrafter"/>
</dbReference>
<dbReference type="NCBIfam" id="TIGR00055">
    <property type="entry name" value="uppS"/>
    <property type="match status" value="1"/>
</dbReference>
<dbReference type="NCBIfam" id="NF011405">
    <property type="entry name" value="PRK14830.1"/>
    <property type="match status" value="1"/>
</dbReference>
<accession>A0A6I6MKK5</accession>
<feature type="binding site" evidence="2">
    <location>
        <position position="42"/>
    </location>
    <ligand>
        <name>substrate</name>
    </ligand>
</feature>
<reference evidence="4" key="1">
    <citation type="submission" date="2019-12" db="EMBL/GenBank/DDBJ databases">
        <title>Complete genome of Terracaulis silvestris 0127_4.</title>
        <authorList>
            <person name="Vieira S."/>
            <person name="Riedel T."/>
            <person name="Sproer C."/>
            <person name="Pascual J."/>
            <person name="Boedeker C."/>
            <person name="Overmann J."/>
        </authorList>
    </citation>
    <scope>NUCLEOTIDE SEQUENCE [LARGE SCALE GENOMIC DNA]</scope>
    <source>
        <strain evidence="4">0127_4</strain>
    </source>
</reference>
<evidence type="ECO:0000256" key="1">
    <source>
        <dbReference type="ARBA" id="ARBA00022679"/>
    </source>
</evidence>
<feature type="binding site" evidence="2">
    <location>
        <position position="30"/>
    </location>
    <ligand>
        <name>substrate</name>
    </ligand>
</feature>
<organism evidence="3 4">
    <name type="scientific">Terricaulis silvestris</name>
    <dbReference type="NCBI Taxonomy" id="2686094"/>
    <lineage>
        <taxon>Bacteria</taxon>
        <taxon>Pseudomonadati</taxon>
        <taxon>Pseudomonadota</taxon>
        <taxon>Alphaproteobacteria</taxon>
        <taxon>Caulobacterales</taxon>
        <taxon>Caulobacteraceae</taxon>
        <taxon>Terricaulis</taxon>
    </lineage>
</organism>
<dbReference type="InterPro" id="IPR018520">
    <property type="entry name" value="UPP_synth-like_CS"/>
</dbReference>
<dbReference type="HAMAP" id="MF_01139">
    <property type="entry name" value="ISPT"/>
    <property type="match status" value="1"/>
</dbReference>
<keyword evidence="2" id="KW-0460">Magnesium</keyword>
<comment type="subunit">
    <text evidence="2">Homodimer.</text>
</comment>
<feature type="binding site" evidence="2">
    <location>
        <position position="74"/>
    </location>
    <ligand>
        <name>substrate</name>
    </ligand>
</feature>
<feature type="binding site" evidence="2">
    <location>
        <begin position="26"/>
        <end position="29"/>
    </location>
    <ligand>
        <name>substrate</name>
    </ligand>
</feature>
<dbReference type="Gene3D" id="3.40.1180.10">
    <property type="entry name" value="Decaprenyl diphosphate synthase-like"/>
    <property type="match status" value="1"/>
</dbReference>
<proteinExistence type="inferred from homology"/>
<keyword evidence="4" id="KW-1185">Reference proteome</keyword>
<dbReference type="GO" id="GO:0000287">
    <property type="term" value="F:magnesium ion binding"/>
    <property type="evidence" value="ECO:0007669"/>
    <property type="project" value="UniProtKB-UniRule"/>
</dbReference>
<keyword evidence="2" id="KW-0479">Metal-binding</keyword>
<dbReference type="NCBIfam" id="NF011408">
    <property type="entry name" value="PRK14834.1"/>
    <property type="match status" value="1"/>
</dbReference>
<dbReference type="EMBL" id="CP047045">
    <property type="protein sequence ID" value="QGZ95209.1"/>
    <property type="molecule type" value="Genomic_DNA"/>
</dbReference>
<feature type="active site" evidence="2">
    <location>
        <position position="25"/>
    </location>
</feature>
<keyword evidence="1 2" id="KW-0808">Transferase</keyword>
<feature type="binding site" evidence="2">
    <location>
        <position position="212"/>
    </location>
    <ligand>
        <name>Mg(2+)</name>
        <dbReference type="ChEBI" id="CHEBI:18420"/>
    </ligand>
</feature>
<comment type="cofactor">
    <cofactor evidence="2">
        <name>Mg(2+)</name>
        <dbReference type="ChEBI" id="CHEBI:18420"/>
    </cofactor>
    <text evidence="2">Binds 2 magnesium ions per subunit.</text>
</comment>
<dbReference type="InterPro" id="IPR036424">
    <property type="entry name" value="UPP_synth-like_sf"/>
</dbReference>
<dbReference type="AlphaFoldDB" id="A0A6I6MKK5"/>
<protein>
    <recommendedName>
        <fullName evidence="2">Isoprenyl transferase</fullName>
        <ecNumber evidence="2">2.5.1.-</ecNumber>
    </recommendedName>
</protein>
<dbReference type="PROSITE" id="PS01066">
    <property type="entry name" value="UPP_SYNTHASE"/>
    <property type="match status" value="1"/>
</dbReference>
<dbReference type="InterPro" id="IPR001441">
    <property type="entry name" value="UPP_synth-like"/>
</dbReference>
<feature type="binding site" evidence="2">
    <location>
        <begin position="70"/>
        <end position="72"/>
    </location>
    <ligand>
        <name>substrate</name>
    </ligand>
</feature>
<comment type="similarity">
    <text evidence="2">Belongs to the UPP synthase family.</text>
</comment>
<dbReference type="PANTHER" id="PTHR10291">
    <property type="entry name" value="DEHYDRODOLICHYL DIPHOSPHATE SYNTHASE FAMILY MEMBER"/>
    <property type="match status" value="1"/>
</dbReference>
<dbReference type="KEGG" id="tsv:DSM104635_02053"/>
<dbReference type="GO" id="GO:0008834">
    <property type="term" value="F:ditrans,polycis-undecaprenyl-diphosphate synthase [(2E,6E)-farnesyl-diphosphate specific] activity"/>
    <property type="evidence" value="ECO:0007669"/>
    <property type="project" value="TreeGrafter"/>
</dbReference>
<name>A0A6I6MKK5_9CAUL</name>
<dbReference type="EC" id="2.5.1.-" evidence="2"/>
<dbReference type="Pfam" id="PF01255">
    <property type="entry name" value="Prenyltransf"/>
    <property type="match status" value="1"/>
</dbReference>